<proteinExistence type="predicted"/>
<evidence type="ECO:0000313" key="2">
    <source>
        <dbReference type="EMBL" id="GMH06088.1"/>
    </source>
</evidence>
<protein>
    <submittedName>
        <fullName evidence="2">Uncharacterized protein</fullName>
    </submittedName>
</protein>
<gene>
    <name evidence="2" type="ORF">Nepgr_007928</name>
</gene>
<comment type="caution">
    <text evidence="2">The sequence shown here is derived from an EMBL/GenBank/DDBJ whole genome shotgun (WGS) entry which is preliminary data.</text>
</comment>
<evidence type="ECO:0000313" key="3">
    <source>
        <dbReference type="Proteomes" id="UP001279734"/>
    </source>
</evidence>
<dbReference type="EMBL" id="BSYO01000006">
    <property type="protein sequence ID" value="GMH06088.1"/>
    <property type="molecule type" value="Genomic_DNA"/>
</dbReference>
<evidence type="ECO:0000256" key="1">
    <source>
        <dbReference type="SAM" id="MobiDB-lite"/>
    </source>
</evidence>
<feature type="region of interest" description="Disordered" evidence="1">
    <location>
        <begin position="51"/>
        <end position="95"/>
    </location>
</feature>
<dbReference type="AlphaFoldDB" id="A0AAD3XIS0"/>
<sequence>MDKPSQQLAINSGPATQHISAVSRITTASAVHPPSYFDIVIHITGRRAIKSATATKGSKRNSNNSSRRAHIISNKSSSNPEQELPPPTEPASQSR</sequence>
<reference evidence="2" key="1">
    <citation type="submission" date="2023-05" db="EMBL/GenBank/DDBJ databases">
        <title>Nepenthes gracilis genome sequencing.</title>
        <authorList>
            <person name="Fukushima K."/>
        </authorList>
    </citation>
    <scope>NUCLEOTIDE SEQUENCE</scope>
    <source>
        <strain evidence="2">SING2019-196</strain>
    </source>
</reference>
<organism evidence="2 3">
    <name type="scientific">Nepenthes gracilis</name>
    <name type="common">Slender pitcher plant</name>
    <dbReference type="NCBI Taxonomy" id="150966"/>
    <lineage>
        <taxon>Eukaryota</taxon>
        <taxon>Viridiplantae</taxon>
        <taxon>Streptophyta</taxon>
        <taxon>Embryophyta</taxon>
        <taxon>Tracheophyta</taxon>
        <taxon>Spermatophyta</taxon>
        <taxon>Magnoliopsida</taxon>
        <taxon>eudicotyledons</taxon>
        <taxon>Gunneridae</taxon>
        <taxon>Pentapetalae</taxon>
        <taxon>Caryophyllales</taxon>
        <taxon>Nepenthaceae</taxon>
        <taxon>Nepenthes</taxon>
    </lineage>
</organism>
<keyword evidence="3" id="KW-1185">Reference proteome</keyword>
<accession>A0AAD3XIS0</accession>
<name>A0AAD3XIS0_NEPGR</name>
<dbReference type="Proteomes" id="UP001279734">
    <property type="component" value="Unassembled WGS sequence"/>
</dbReference>